<organism evidence="1 2">
    <name type="scientific">Pseudomonas migulae</name>
    <dbReference type="NCBI Taxonomy" id="78543"/>
    <lineage>
        <taxon>Bacteria</taxon>
        <taxon>Pseudomonadati</taxon>
        <taxon>Pseudomonadota</taxon>
        <taxon>Gammaproteobacteria</taxon>
        <taxon>Pseudomonadales</taxon>
        <taxon>Pseudomonadaceae</taxon>
        <taxon>Pseudomonas</taxon>
    </lineage>
</organism>
<gene>
    <name evidence="1" type="ORF">SAMN04490194_0416</name>
</gene>
<reference evidence="1 2" key="1">
    <citation type="submission" date="2016-10" db="EMBL/GenBank/DDBJ databases">
        <authorList>
            <person name="de Groot N.N."/>
        </authorList>
    </citation>
    <scope>NUCLEOTIDE SEQUENCE [LARGE SCALE GENOMIC DNA]</scope>
    <source>
        <strain evidence="1 2">BS3662</strain>
    </source>
</reference>
<accession>A0A1H5ARW1</accession>
<dbReference type="Proteomes" id="UP000198985">
    <property type="component" value="Unassembled WGS sequence"/>
</dbReference>
<sequence>MSLLDSVKALFRRPDPALPLEPSAPSAEQTPSNHPFSKVRCCFVPVPVITNTYDNLMLVGTQCYHDDDTYHRLNSLKRENHLPAGSIISLNDDGTISSQFTWSDIGQLDHAFNDYLNFLIEFRNIYESDAPIDHQLVMLGEVAAKTGSGGHANSIFIEKHGGIGAMLALCSRSDYAWNKPQWIESLSISSEKIALGKSALAVVDGKPTFAFAITHKQDLAMMLRCCDGEESNYLDQPSGRRLCAAPYYFERAAILSRKANDYAGEVAICERWERIINDYTAQQMVAQGGAAKVHKGPRSIAILARLQKAKE</sequence>
<dbReference type="AlphaFoldDB" id="A0A1H5ARW1"/>
<name>A0A1H5ARW1_9PSED</name>
<evidence type="ECO:0000313" key="2">
    <source>
        <dbReference type="Proteomes" id="UP000198985"/>
    </source>
</evidence>
<evidence type="ECO:0000313" key="1">
    <source>
        <dbReference type="EMBL" id="SED45036.1"/>
    </source>
</evidence>
<dbReference type="EMBL" id="FNTY01000001">
    <property type="protein sequence ID" value="SED45036.1"/>
    <property type="molecule type" value="Genomic_DNA"/>
</dbReference>
<proteinExistence type="predicted"/>
<protein>
    <submittedName>
        <fullName evidence="1">Uncharacterized protein</fullName>
    </submittedName>
</protein>
<dbReference type="RefSeq" id="WP_084318226.1">
    <property type="nucleotide sequence ID" value="NZ_FNTY01000001.1"/>
</dbReference>